<accession>A0A1G8BM34</accession>
<evidence type="ECO:0000313" key="2">
    <source>
        <dbReference type="Proteomes" id="UP000199705"/>
    </source>
</evidence>
<organism evidence="1 2">
    <name type="scientific">Mucilaginibacter gossypii</name>
    <dbReference type="NCBI Taxonomy" id="551996"/>
    <lineage>
        <taxon>Bacteria</taxon>
        <taxon>Pseudomonadati</taxon>
        <taxon>Bacteroidota</taxon>
        <taxon>Sphingobacteriia</taxon>
        <taxon>Sphingobacteriales</taxon>
        <taxon>Sphingobacteriaceae</taxon>
        <taxon>Mucilaginibacter</taxon>
    </lineage>
</organism>
<protein>
    <recommendedName>
        <fullName evidence="3">Lipoprotein</fullName>
    </recommendedName>
</protein>
<proteinExistence type="predicted"/>
<dbReference type="PROSITE" id="PS51257">
    <property type="entry name" value="PROKAR_LIPOPROTEIN"/>
    <property type="match status" value="1"/>
</dbReference>
<gene>
    <name evidence="1" type="ORF">SAMN05192573_1098</name>
</gene>
<dbReference type="EMBL" id="FNCG01000009">
    <property type="protein sequence ID" value="SDH34236.1"/>
    <property type="molecule type" value="Genomic_DNA"/>
</dbReference>
<evidence type="ECO:0008006" key="3">
    <source>
        <dbReference type="Google" id="ProtNLM"/>
    </source>
</evidence>
<name>A0A1G8BM34_9SPHI</name>
<evidence type="ECO:0000313" key="1">
    <source>
        <dbReference type="EMBL" id="SDH34236.1"/>
    </source>
</evidence>
<reference evidence="2" key="1">
    <citation type="submission" date="2016-10" db="EMBL/GenBank/DDBJ databases">
        <authorList>
            <person name="Varghese N."/>
            <person name="Submissions S."/>
        </authorList>
    </citation>
    <scope>NUCLEOTIDE SEQUENCE [LARGE SCALE GENOMIC DNA]</scope>
    <source>
        <strain evidence="2">Gh-67</strain>
    </source>
</reference>
<dbReference type="AlphaFoldDB" id="A0A1G8BM34"/>
<dbReference type="Proteomes" id="UP000199705">
    <property type="component" value="Unassembled WGS sequence"/>
</dbReference>
<sequence>MNKTSFAVLISLLTFCLLSCGCSRKDEQRPFRAADSVLTKYHISDRNSGTFYLIADASCEFCVKNLEFFLRKVPRTDRHILYTTGFSKIRYADLPIRSIVDSSNLVILPGYALLENAANYTHDIKGPYKIEISDHRVNEITSLKLMVHK</sequence>
<keyword evidence="2" id="KW-1185">Reference proteome</keyword>
<dbReference type="RefSeq" id="WP_091169777.1">
    <property type="nucleotide sequence ID" value="NZ_FNCG01000009.1"/>
</dbReference>
<dbReference type="STRING" id="551996.SAMN05192573_1098"/>